<protein>
    <recommendedName>
        <fullName evidence="3">Metallopeptidase</fullName>
    </recommendedName>
</protein>
<proteinExistence type="predicted"/>
<keyword evidence="2" id="KW-1185">Reference proteome</keyword>
<dbReference type="GO" id="GO:0008237">
    <property type="term" value="F:metallopeptidase activity"/>
    <property type="evidence" value="ECO:0007669"/>
    <property type="project" value="InterPro"/>
</dbReference>
<sequence>MRRIRQRKACAGIEDGARRPLGDRVWQAVYNEATASGLNSHLPCPASMKRCSFHFVALCVVLFVATLCPHAESSASPVEAVAAENAEPASGIKRTKRDVSGWTVLIDRRLLDSEEQAAKTETALRLLKKQLDEIIEVVPSPAVAKMKQVTLYFSPPYPSHGQRAEYHPGAGWLEKNGRDPVMVRCVEFTNINRFEEETRRMPNFALHELAHAYHHRFCERGFGNEAIKNAYERALASGSYNSVDRQDSKGRLRKDRAYAMTNPQEYFAETTEAFFSKNDFFPFNRQQLEAHDPAVVVVLDKIWKQN</sequence>
<name>A0A517SW56_9BACT</name>
<dbReference type="SUPFAM" id="SSF55486">
    <property type="entry name" value="Metalloproteases ('zincins'), catalytic domain"/>
    <property type="match status" value="1"/>
</dbReference>
<reference evidence="1 2" key="1">
    <citation type="submission" date="2019-02" db="EMBL/GenBank/DDBJ databases">
        <title>Deep-cultivation of Planctomycetes and their phenomic and genomic characterization uncovers novel biology.</title>
        <authorList>
            <person name="Wiegand S."/>
            <person name="Jogler M."/>
            <person name="Boedeker C."/>
            <person name="Pinto D."/>
            <person name="Vollmers J."/>
            <person name="Rivas-Marin E."/>
            <person name="Kohn T."/>
            <person name="Peeters S.H."/>
            <person name="Heuer A."/>
            <person name="Rast P."/>
            <person name="Oberbeckmann S."/>
            <person name="Bunk B."/>
            <person name="Jeske O."/>
            <person name="Meyerdierks A."/>
            <person name="Storesund J.E."/>
            <person name="Kallscheuer N."/>
            <person name="Luecker S."/>
            <person name="Lage O.M."/>
            <person name="Pohl T."/>
            <person name="Merkel B.J."/>
            <person name="Hornburger P."/>
            <person name="Mueller R.-W."/>
            <person name="Bruemmer F."/>
            <person name="Labrenz M."/>
            <person name="Spormann A.M."/>
            <person name="Op den Camp H."/>
            <person name="Overmann J."/>
            <person name="Amann R."/>
            <person name="Jetten M.S.M."/>
            <person name="Mascher T."/>
            <person name="Medema M.H."/>
            <person name="Devos D.P."/>
            <person name="Kaster A.-K."/>
            <person name="Ovreas L."/>
            <person name="Rohde M."/>
            <person name="Galperin M.Y."/>
            <person name="Jogler C."/>
        </authorList>
    </citation>
    <scope>NUCLEOTIDE SEQUENCE [LARGE SCALE GENOMIC DNA]</scope>
    <source>
        <strain evidence="1 2">SV_7m_r</strain>
    </source>
</reference>
<evidence type="ECO:0000313" key="1">
    <source>
        <dbReference type="EMBL" id="QDT60358.1"/>
    </source>
</evidence>
<evidence type="ECO:0008006" key="3">
    <source>
        <dbReference type="Google" id="ProtNLM"/>
    </source>
</evidence>
<gene>
    <name evidence="1" type="ORF">SV7mr_28790</name>
</gene>
<accession>A0A517SW56</accession>
<dbReference type="AlphaFoldDB" id="A0A517SW56"/>
<dbReference type="EMBL" id="CP036272">
    <property type="protein sequence ID" value="QDT60358.1"/>
    <property type="molecule type" value="Genomic_DNA"/>
</dbReference>
<dbReference type="Proteomes" id="UP000315003">
    <property type="component" value="Chromosome"/>
</dbReference>
<dbReference type="InterPro" id="IPR024079">
    <property type="entry name" value="MetalloPept_cat_dom_sf"/>
</dbReference>
<evidence type="ECO:0000313" key="2">
    <source>
        <dbReference type="Proteomes" id="UP000315003"/>
    </source>
</evidence>
<organism evidence="1 2">
    <name type="scientific">Stieleria bergensis</name>
    <dbReference type="NCBI Taxonomy" id="2528025"/>
    <lineage>
        <taxon>Bacteria</taxon>
        <taxon>Pseudomonadati</taxon>
        <taxon>Planctomycetota</taxon>
        <taxon>Planctomycetia</taxon>
        <taxon>Pirellulales</taxon>
        <taxon>Pirellulaceae</taxon>
        <taxon>Stieleria</taxon>
    </lineage>
</organism>
<dbReference type="Gene3D" id="3.40.390.10">
    <property type="entry name" value="Collagenase (Catalytic Domain)"/>
    <property type="match status" value="1"/>
</dbReference>